<name>A0AAV1J122_9NEOP</name>
<proteinExistence type="inferred from homology"/>
<dbReference type="SUPFAM" id="SSF57492">
    <property type="entry name" value="Trefoil"/>
    <property type="match status" value="1"/>
</dbReference>
<evidence type="ECO:0000256" key="5">
    <source>
        <dbReference type="SAM" id="Phobius"/>
    </source>
</evidence>
<keyword evidence="5" id="KW-1133">Transmembrane helix</keyword>
<keyword evidence="4" id="KW-0326">Glycosidase</keyword>
<dbReference type="CDD" id="cd00111">
    <property type="entry name" value="Trefoil"/>
    <property type="match status" value="1"/>
</dbReference>
<feature type="transmembrane region" description="Helical" evidence="5">
    <location>
        <begin position="39"/>
        <end position="59"/>
    </location>
</feature>
<protein>
    <recommendedName>
        <fullName evidence="6">P-type domain-containing protein</fullName>
    </recommendedName>
</protein>
<dbReference type="SUPFAM" id="SSF51011">
    <property type="entry name" value="Glycosyl hydrolase domain"/>
    <property type="match status" value="1"/>
</dbReference>
<evidence type="ECO:0000313" key="8">
    <source>
        <dbReference type="Proteomes" id="UP001497472"/>
    </source>
</evidence>
<dbReference type="GO" id="GO:0006491">
    <property type="term" value="P:N-glycan processing"/>
    <property type="evidence" value="ECO:0007669"/>
    <property type="project" value="TreeGrafter"/>
</dbReference>
<comment type="similarity">
    <text evidence="1 4">Belongs to the glycosyl hydrolase 31 family.</text>
</comment>
<dbReference type="GO" id="GO:0005975">
    <property type="term" value="P:carbohydrate metabolic process"/>
    <property type="evidence" value="ECO:0007669"/>
    <property type="project" value="InterPro"/>
</dbReference>
<sequence>MFAQADDTKNIINSEDTTFSYDGIKQLKWYEHILYNRPLRVFIVFLLVAVLVPVTIYQFHFIPSADFQLSIGSCLIPETARLPCGPGFIPQDECHAQCCYDVQRGFCFHRLPSRFSYILDRPWSQYLILHPRVPTLPFNSKNRLINLRLSISEESATHLSIYFYSAKERFEAGKRLYNKTYSYVVSSPEVNIQVKARQGTIFSTVRGPLIASDGIWEATFQLTNGTMYGLGEIPLSRGTTKMIYSHNKDFSSIPLIFAKYNGSYHGLLIDTVTPTEVTVQGDNELVVRSLTDTGLKFHLFVGPTPKDIMNDAMSFIGAKRKLEYWMLGAHICGTSGKELNEFLRTMTSTQIPFESHCGHRPIVLGSNRCEDTEAKYIKDVEDGANVIRQAKRRFVPHISPYIRYNEKANASKAPSCTILPEFELFMYRDPYTFEVYKGQVNEGEVMYPAYEIVSNHFLRRLWPLTTKLDGMFIENNWPLDISNKSIHDPSSYLAYFSEDINAALTDTPVWNMTLLDREKKYIFKHNTYGQESIRAIMNMSGVDFQPAVTSQWMNGEVLINRQNIDASWYNLHKELIRAAVGGISGHWLWSSPICGDTVNFDPARQSNLCAKWYMASTYFPMVRIESGVVPRDPSAFNGTYRNQMITALNRRLSFLPYFFTVLQNGPLLRPMFYQFPEADALEQVNTQFNVGDGLLIVPNIHVYQSYVHVTMPPGTWYEFWAGEKVNVTEGEIATIPTLESDFLTLIHGGSIIALQNDAELTAEATRTESSFSLIIALECYNSKTNCSAAGDLYLLPRLTFHFKATHEKLYITATGDDFTPVCAWPGNVIREDVKDVKVFGLDNQFNNYDTYRLIEEWIVLCNLENSDIIEFDLV</sequence>
<dbReference type="Gene3D" id="2.60.40.1760">
    <property type="entry name" value="glycosyl hydrolase (family 31)"/>
    <property type="match status" value="1"/>
</dbReference>
<feature type="domain" description="P-type" evidence="6">
    <location>
        <begin position="72"/>
        <end position="111"/>
    </location>
</feature>
<reference evidence="7 8" key="1">
    <citation type="submission" date="2023-11" db="EMBL/GenBank/DDBJ databases">
        <authorList>
            <person name="Okamura Y."/>
        </authorList>
    </citation>
    <scope>NUCLEOTIDE SEQUENCE [LARGE SCALE GENOMIC DNA]</scope>
</reference>
<dbReference type="GO" id="GO:0090599">
    <property type="term" value="F:alpha-glucosidase activity"/>
    <property type="evidence" value="ECO:0007669"/>
    <property type="project" value="TreeGrafter"/>
</dbReference>
<dbReference type="InterPro" id="IPR013780">
    <property type="entry name" value="Glyco_hydro_b"/>
</dbReference>
<dbReference type="AlphaFoldDB" id="A0AAV1J122"/>
<gene>
    <name evidence="7" type="ORF">LNINA_LOCUS2005</name>
</gene>
<dbReference type="InterPro" id="IPR044913">
    <property type="entry name" value="P_trefoil_dom_sf"/>
</dbReference>
<comment type="caution">
    <text evidence="3">Lacks conserved residue(s) required for the propagation of feature annotation.</text>
</comment>
<keyword evidence="5" id="KW-0472">Membrane</keyword>
<evidence type="ECO:0000256" key="3">
    <source>
        <dbReference type="PROSITE-ProRule" id="PRU00779"/>
    </source>
</evidence>
<dbReference type="Gene3D" id="3.20.20.80">
    <property type="entry name" value="Glycosidases"/>
    <property type="match status" value="1"/>
</dbReference>
<dbReference type="EMBL" id="CAVLEF010000003">
    <property type="protein sequence ID" value="CAK1542073.1"/>
    <property type="molecule type" value="Genomic_DNA"/>
</dbReference>
<keyword evidence="8" id="KW-1185">Reference proteome</keyword>
<organism evidence="7 8">
    <name type="scientific">Leptosia nina</name>
    <dbReference type="NCBI Taxonomy" id="320188"/>
    <lineage>
        <taxon>Eukaryota</taxon>
        <taxon>Metazoa</taxon>
        <taxon>Ecdysozoa</taxon>
        <taxon>Arthropoda</taxon>
        <taxon>Hexapoda</taxon>
        <taxon>Insecta</taxon>
        <taxon>Pterygota</taxon>
        <taxon>Neoptera</taxon>
        <taxon>Endopterygota</taxon>
        <taxon>Lepidoptera</taxon>
        <taxon>Glossata</taxon>
        <taxon>Ditrysia</taxon>
        <taxon>Papilionoidea</taxon>
        <taxon>Pieridae</taxon>
        <taxon>Pierinae</taxon>
        <taxon>Leptosia</taxon>
    </lineage>
</organism>
<dbReference type="Gene3D" id="2.60.40.1180">
    <property type="entry name" value="Golgi alpha-mannosidase II"/>
    <property type="match status" value="1"/>
</dbReference>
<dbReference type="SUPFAM" id="SSF51445">
    <property type="entry name" value="(Trans)glycosidases"/>
    <property type="match status" value="1"/>
</dbReference>
<comment type="caution">
    <text evidence="7">The sequence shown here is derived from an EMBL/GenBank/DDBJ whole genome shotgun (WGS) entry which is preliminary data.</text>
</comment>
<dbReference type="PROSITE" id="PS51448">
    <property type="entry name" value="P_TREFOIL_2"/>
    <property type="match status" value="1"/>
</dbReference>
<keyword evidence="4" id="KW-0378">Hydrolase</keyword>
<dbReference type="Proteomes" id="UP001497472">
    <property type="component" value="Unassembled WGS sequence"/>
</dbReference>
<dbReference type="PANTHER" id="PTHR22762:SF167">
    <property type="entry name" value="LYSOSOMAL ALPHA-GLUCOSIDASE-LIKE PROTEIN"/>
    <property type="match status" value="1"/>
</dbReference>
<keyword evidence="5" id="KW-0812">Transmembrane</keyword>
<dbReference type="InterPro" id="IPR000322">
    <property type="entry name" value="Glyco_hydro_31_TIM"/>
</dbReference>
<evidence type="ECO:0000313" key="7">
    <source>
        <dbReference type="EMBL" id="CAK1542073.1"/>
    </source>
</evidence>
<evidence type="ECO:0000256" key="2">
    <source>
        <dbReference type="ARBA" id="ARBA00023157"/>
    </source>
</evidence>
<dbReference type="InterPro" id="IPR048395">
    <property type="entry name" value="Glyco_hydro_31_C"/>
</dbReference>
<keyword evidence="2" id="KW-1015">Disulfide bond</keyword>
<dbReference type="InterPro" id="IPR000519">
    <property type="entry name" value="P_trefoil_dom"/>
</dbReference>
<dbReference type="Pfam" id="PF21365">
    <property type="entry name" value="Glyco_hydro_31_3rd"/>
    <property type="match status" value="1"/>
</dbReference>
<evidence type="ECO:0000256" key="1">
    <source>
        <dbReference type="ARBA" id="ARBA00007806"/>
    </source>
</evidence>
<dbReference type="Pfam" id="PF01055">
    <property type="entry name" value="Glyco_hydro_31_2nd"/>
    <property type="match status" value="1"/>
</dbReference>
<dbReference type="InterPro" id="IPR017853">
    <property type="entry name" value="GH"/>
</dbReference>
<dbReference type="PANTHER" id="PTHR22762">
    <property type="entry name" value="ALPHA-GLUCOSIDASE"/>
    <property type="match status" value="1"/>
</dbReference>
<accession>A0AAV1J122</accession>
<evidence type="ECO:0000256" key="4">
    <source>
        <dbReference type="RuleBase" id="RU361185"/>
    </source>
</evidence>
<evidence type="ECO:0000259" key="6">
    <source>
        <dbReference type="PROSITE" id="PS51448"/>
    </source>
</evidence>